<dbReference type="CDD" id="cd01562">
    <property type="entry name" value="Thr-dehyd"/>
    <property type="match status" value="1"/>
</dbReference>
<comment type="cofactor">
    <cofactor evidence="1">
        <name>pyridoxal 5'-phosphate</name>
        <dbReference type="ChEBI" id="CHEBI:597326"/>
    </cofactor>
</comment>
<dbReference type="Proteomes" id="UP001172684">
    <property type="component" value="Unassembled WGS sequence"/>
</dbReference>
<name>A0ABQ9NI78_9PEZI</name>
<evidence type="ECO:0000259" key="5">
    <source>
        <dbReference type="Pfam" id="PF00291"/>
    </source>
</evidence>
<sequence length="491" mass="52712">MPNHHRGGRKPGSKELTVTQKAAVIALRDSGLKYSQIAKETNVSAEAARKIVSNTRKRINGSNNLQELLAEVDAASKRPKRSGRPRKHPRRPETRPLTRSSVKEAHELIKPHIHETPIDTSITLSGLASTPQSPEALKGTVYEGQTPAKPKIRLFFKCENYQKIGAFKARGAFHALARLSDKELEKGVVTHSSGNHAQALALAARTRGVPAYIVMPTISTPSKIAATKSYGASVIFSGSTSQEREAVVAEVIERTGAVLVPPYDHPDIILGQGTMGLELQAQVEDLLEEKPELGVRHGRERRHEGLDAVITPCGGGGMLSGVATALSGTGIRVFGAEPSFEGADDARKGLAANPPRRVMTVKSLTIADGLRTPVGKIPWKVISNKDKVRGVFAVSEEQIKDAMRLVLERMKVFVEPSACVGLATVLYNEEFRRLVEREAGEEGWNIGVVLSGGNTTVEAIAKIFAAPGEGGERAEGVLGMQGERIAENVAG</sequence>
<feature type="domain" description="Tryptophan synthase beta chain-like PALP" evidence="5">
    <location>
        <begin position="149"/>
        <end position="452"/>
    </location>
</feature>
<dbReference type="SUPFAM" id="SSF53686">
    <property type="entry name" value="Tryptophan synthase beta subunit-like PLP-dependent enzymes"/>
    <property type="match status" value="1"/>
</dbReference>
<dbReference type="InterPro" id="IPR036052">
    <property type="entry name" value="TrpB-like_PALP_sf"/>
</dbReference>
<feature type="compositionally biased region" description="Basic residues" evidence="4">
    <location>
        <begin position="77"/>
        <end position="90"/>
    </location>
</feature>
<evidence type="ECO:0000256" key="4">
    <source>
        <dbReference type="SAM" id="MobiDB-lite"/>
    </source>
</evidence>
<dbReference type="EMBL" id="JAPDRL010000093">
    <property type="protein sequence ID" value="KAJ9657976.1"/>
    <property type="molecule type" value="Genomic_DNA"/>
</dbReference>
<comment type="caution">
    <text evidence="6">The sequence shown here is derived from an EMBL/GenBank/DDBJ whole genome shotgun (WGS) entry which is preliminary data.</text>
</comment>
<evidence type="ECO:0000313" key="6">
    <source>
        <dbReference type="EMBL" id="KAJ9657976.1"/>
    </source>
</evidence>
<dbReference type="PANTHER" id="PTHR43050">
    <property type="entry name" value="SERINE / THREONINE RACEMASE FAMILY MEMBER"/>
    <property type="match status" value="1"/>
</dbReference>
<gene>
    <name evidence="6" type="ORF">H2201_007983</name>
</gene>
<accession>A0ABQ9NI78</accession>
<evidence type="ECO:0000256" key="3">
    <source>
        <dbReference type="ARBA" id="ARBA00022898"/>
    </source>
</evidence>
<dbReference type="Gene3D" id="3.40.50.1100">
    <property type="match status" value="2"/>
</dbReference>
<reference evidence="6" key="1">
    <citation type="submission" date="2022-10" db="EMBL/GenBank/DDBJ databases">
        <title>Culturing micro-colonial fungi from biological soil crusts in the Mojave desert and describing Neophaeococcomyces mojavensis, and introducing the new genera and species Taxawa tesnikishii.</title>
        <authorList>
            <person name="Kurbessoian T."/>
            <person name="Stajich J.E."/>
        </authorList>
    </citation>
    <scope>NUCLEOTIDE SEQUENCE</scope>
    <source>
        <strain evidence="6">TK_1</strain>
    </source>
</reference>
<keyword evidence="7" id="KW-1185">Reference proteome</keyword>
<evidence type="ECO:0000256" key="2">
    <source>
        <dbReference type="ARBA" id="ARBA00010869"/>
    </source>
</evidence>
<evidence type="ECO:0000256" key="1">
    <source>
        <dbReference type="ARBA" id="ARBA00001933"/>
    </source>
</evidence>
<feature type="region of interest" description="Disordered" evidence="4">
    <location>
        <begin position="71"/>
        <end position="102"/>
    </location>
</feature>
<proteinExistence type="inferred from homology"/>
<comment type="similarity">
    <text evidence="2">Belongs to the serine/threonine dehydratase family.</text>
</comment>
<dbReference type="Pfam" id="PF00291">
    <property type="entry name" value="PALP"/>
    <property type="match status" value="1"/>
</dbReference>
<evidence type="ECO:0000313" key="7">
    <source>
        <dbReference type="Proteomes" id="UP001172684"/>
    </source>
</evidence>
<organism evidence="6 7">
    <name type="scientific">Coniosporium apollinis</name>
    <dbReference type="NCBI Taxonomy" id="61459"/>
    <lineage>
        <taxon>Eukaryota</taxon>
        <taxon>Fungi</taxon>
        <taxon>Dikarya</taxon>
        <taxon>Ascomycota</taxon>
        <taxon>Pezizomycotina</taxon>
        <taxon>Dothideomycetes</taxon>
        <taxon>Dothideomycetes incertae sedis</taxon>
        <taxon>Coniosporium</taxon>
    </lineage>
</organism>
<dbReference type="InterPro" id="IPR001926">
    <property type="entry name" value="TrpB-like_PALP"/>
</dbReference>
<dbReference type="PANTHER" id="PTHR43050:SF1">
    <property type="entry name" value="SERINE RACEMASE"/>
    <property type="match status" value="1"/>
</dbReference>
<keyword evidence="3" id="KW-0663">Pyridoxal phosphate</keyword>
<feature type="compositionally biased region" description="Basic and acidic residues" evidence="4">
    <location>
        <begin position="91"/>
        <end position="102"/>
    </location>
</feature>
<protein>
    <recommendedName>
        <fullName evidence="5">Tryptophan synthase beta chain-like PALP domain-containing protein</fullName>
    </recommendedName>
</protein>